<dbReference type="InterPro" id="IPR016136">
    <property type="entry name" value="DNA_helicase_N/primase_C"/>
</dbReference>
<dbReference type="PATRIC" id="fig|1423802.4.peg.518"/>
<evidence type="ECO:0000256" key="12">
    <source>
        <dbReference type="HAMAP-Rule" id="MF_00974"/>
    </source>
</evidence>
<dbReference type="Pfam" id="PF01807">
    <property type="entry name" value="Zn_ribbon_DnaG"/>
    <property type="match status" value="1"/>
</dbReference>
<keyword evidence="9" id="KW-0460">Magnesium</keyword>
<keyword evidence="3 12" id="KW-0808">Transferase</keyword>
<keyword evidence="11 12" id="KW-0804">Transcription</keyword>
<dbReference type="InterPro" id="IPR019475">
    <property type="entry name" value="DNA_primase_DnaB-bd"/>
</dbReference>
<comment type="catalytic activity">
    <reaction evidence="12">
        <text>ssDNA + n NTP = ssDNA/pppN(pN)n-1 hybrid + (n-1) diphosphate.</text>
        <dbReference type="EC" id="2.7.7.101"/>
    </reaction>
</comment>
<dbReference type="AlphaFoldDB" id="A0A0R2CPV1"/>
<feature type="zinc finger region" description="CHC2-type" evidence="12 14">
    <location>
        <begin position="39"/>
        <end position="63"/>
    </location>
</feature>
<evidence type="ECO:0000256" key="2">
    <source>
        <dbReference type="ARBA" id="ARBA00022515"/>
    </source>
</evidence>
<dbReference type="STRING" id="1423802.FC56_GL000507"/>
<dbReference type="FunFam" id="3.90.580.10:FF:000001">
    <property type="entry name" value="DNA primase"/>
    <property type="match status" value="1"/>
</dbReference>
<dbReference type="SMART" id="SM00400">
    <property type="entry name" value="ZnF_CHCC"/>
    <property type="match status" value="1"/>
</dbReference>
<evidence type="ECO:0000256" key="7">
    <source>
        <dbReference type="ARBA" id="ARBA00022771"/>
    </source>
</evidence>
<evidence type="ECO:0000313" key="16">
    <source>
        <dbReference type="EMBL" id="KRM93789.1"/>
    </source>
</evidence>
<dbReference type="PANTHER" id="PTHR30313">
    <property type="entry name" value="DNA PRIMASE"/>
    <property type="match status" value="1"/>
</dbReference>
<dbReference type="SUPFAM" id="SSF56731">
    <property type="entry name" value="DNA primase core"/>
    <property type="match status" value="1"/>
</dbReference>
<keyword evidence="4 12" id="KW-0548">Nucleotidyltransferase</keyword>
<evidence type="ECO:0000256" key="13">
    <source>
        <dbReference type="PIRNR" id="PIRNR002811"/>
    </source>
</evidence>
<reference evidence="16 17" key="1">
    <citation type="journal article" date="2015" name="Genome Announc.">
        <title>Expanding the biotechnology potential of lactobacilli through comparative genomics of 213 strains and associated genera.</title>
        <authorList>
            <person name="Sun Z."/>
            <person name="Harris H.M."/>
            <person name="McCann A."/>
            <person name="Guo C."/>
            <person name="Argimon S."/>
            <person name="Zhang W."/>
            <person name="Yang X."/>
            <person name="Jeffery I.B."/>
            <person name="Cooney J.C."/>
            <person name="Kagawa T.F."/>
            <person name="Liu W."/>
            <person name="Song Y."/>
            <person name="Salvetti E."/>
            <person name="Wrobel A."/>
            <person name="Rasinkangas P."/>
            <person name="Parkhill J."/>
            <person name="Rea M.C."/>
            <person name="O'Sullivan O."/>
            <person name="Ritari J."/>
            <person name="Douillard F.P."/>
            <person name="Paul Ross R."/>
            <person name="Yang R."/>
            <person name="Briner A.E."/>
            <person name="Felis G.E."/>
            <person name="de Vos W.M."/>
            <person name="Barrangou R."/>
            <person name="Klaenhammer T.R."/>
            <person name="Caufield P.W."/>
            <person name="Cui Y."/>
            <person name="Zhang H."/>
            <person name="O'Toole P.W."/>
        </authorList>
    </citation>
    <scope>NUCLEOTIDE SEQUENCE [LARGE SCALE GENOMIC DNA]</scope>
    <source>
        <strain evidence="16 17">DSM 24302</strain>
    </source>
</reference>
<evidence type="ECO:0000256" key="5">
    <source>
        <dbReference type="ARBA" id="ARBA00022705"/>
    </source>
</evidence>
<dbReference type="GO" id="GO:0008270">
    <property type="term" value="F:zinc ion binding"/>
    <property type="evidence" value="ECO:0007669"/>
    <property type="project" value="UniProtKB-UniRule"/>
</dbReference>
<comment type="caution">
    <text evidence="16">The sequence shown here is derived from an EMBL/GenBank/DDBJ whole genome shotgun (WGS) entry which is preliminary data.</text>
</comment>
<keyword evidence="8 12" id="KW-0862">Zinc</keyword>
<dbReference type="Gene3D" id="3.90.580.10">
    <property type="entry name" value="Zinc finger, CHC2-type domain"/>
    <property type="match status" value="1"/>
</dbReference>
<comment type="subunit">
    <text evidence="12">Monomer. Interacts with DnaB.</text>
</comment>
<dbReference type="Proteomes" id="UP000051256">
    <property type="component" value="Unassembled WGS sequence"/>
</dbReference>
<dbReference type="HAMAP" id="MF_00974">
    <property type="entry name" value="DNA_primase_DnaG"/>
    <property type="match status" value="1"/>
</dbReference>
<feature type="domain" description="Toprim" evidence="15">
    <location>
        <begin position="263"/>
        <end position="340"/>
    </location>
</feature>
<comment type="similarity">
    <text evidence="12 13">Belongs to the DnaG primase family.</text>
</comment>
<comment type="cofactor">
    <cofactor evidence="12 13 14">
        <name>Zn(2+)</name>
        <dbReference type="ChEBI" id="CHEBI:29105"/>
    </cofactor>
    <text evidence="12 13 14">Binds 1 zinc ion per monomer.</text>
</comment>
<keyword evidence="6 12" id="KW-0479">Metal-binding</keyword>
<dbReference type="InterPro" id="IPR036977">
    <property type="entry name" value="DNA_primase_Znf_CHC2"/>
</dbReference>
<comment type="function">
    <text evidence="12 13">RNA polymerase that catalyzes the synthesis of short RNA molecules used as primers for DNA polymerase during DNA replication.</text>
</comment>
<dbReference type="GO" id="GO:0003677">
    <property type="term" value="F:DNA binding"/>
    <property type="evidence" value="ECO:0007669"/>
    <property type="project" value="UniProtKB-KW"/>
</dbReference>
<dbReference type="EMBL" id="AYZR01000008">
    <property type="protein sequence ID" value="KRM93789.1"/>
    <property type="molecule type" value="Genomic_DNA"/>
</dbReference>
<protein>
    <recommendedName>
        <fullName evidence="12 13">DNA primase</fullName>
        <ecNumber evidence="12">2.7.7.101</ecNumber>
    </recommendedName>
</protein>
<dbReference type="InterPro" id="IPR050219">
    <property type="entry name" value="DnaG_primase"/>
</dbReference>
<evidence type="ECO:0000259" key="15">
    <source>
        <dbReference type="PROSITE" id="PS50880"/>
    </source>
</evidence>
<evidence type="ECO:0000256" key="1">
    <source>
        <dbReference type="ARBA" id="ARBA00022478"/>
    </source>
</evidence>
<evidence type="ECO:0000256" key="3">
    <source>
        <dbReference type="ARBA" id="ARBA00022679"/>
    </source>
</evidence>
<dbReference type="Gene3D" id="1.10.860.10">
    <property type="entry name" value="DNAb Helicase, Chain A"/>
    <property type="match status" value="1"/>
</dbReference>
<dbReference type="PIRSF" id="PIRSF002811">
    <property type="entry name" value="DnaG"/>
    <property type="match status" value="1"/>
</dbReference>
<dbReference type="InterPro" id="IPR030846">
    <property type="entry name" value="DnaG_bac"/>
</dbReference>
<evidence type="ECO:0000256" key="14">
    <source>
        <dbReference type="PIRSR" id="PIRSR002811-1"/>
    </source>
</evidence>
<sequence length="605" mass="68372">MVKIPEATIEQIRSQTNITDVVSQYVSLHQAGKNLFGLCPFHEEKTASFSVSESKQIFHCFSCGRGGNVFTFLMDLENLSFPEAVIKVAEFEHIPLDSQYTDQKSDNGNTNNSKARELSALHEEAAKLYHHILMNTQMGQPALDYLHQRGMSDEMINEFNLGYAPSQRLLKPVFDERKVDYQVLRKTGLFSETQDAQLIDRFVDRIMYPIRDASGATIAFSGRLLTSNPDLPKYLNSPETEIFNKGRVLFNLDKAKLAVRENRQVILFEGFMDVITAYSAGIKNGIASMGTSLTDDQVYDIKRIAQQVIISYDGDHPGQKATKRAIDIFKQVPILTLGIVQVPDGKDPDEYIKSAGGPAFQELLNSAQPVVEYQLRLLKQDENMHSESGQAEYIKQALGLIATINSPIDQELYLNRLGTETKISKEILRSQLQQMAKSTPHPVAQPTLQRRIPTNSVSNEPALSLVEKTERRLLKRMLYDRDVWLQVNNISGFAFIDEKYQMLYLLAEGYFAQYDQFQIATFSNLIKEPGLQQLLISIDLIDLPEMVSAGEIDDYVNVIMNQAPLINQIAAKKQELLDAGRVGDQQRQRQLLVDLIALEQKKRAK</sequence>
<dbReference type="EC" id="2.7.7.101" evidence="12"/>
<dbReference type="GO" id="GO:0003899">
    <property type="term" value="F:DNA-directed RNA polymerase activity"/>
    <property type="evidence" value="ECO:0007669"/>
    <property type="project" value="UniProtKB-UniRule"/>
</dbReference>
<comment type="domain">
    <text evidence="12">Contains an N-terminal zinc-binding domain, a central core domain that contains the primase activity, and a C-terminal DnaB-binding domain.</text>
</comment>
<dbReference type="GO" id="GO:1990077">
    <property type="term" value="C:primosome complex"/>
    <property type="evidence" value="ECO:0007669"/>
    <property type="project" value="UniProtKB-KW"/>
</dbReference>
<dbReference type="InterPro" id="IPR013264">
    <property type="entry name" value="DNAG_N"/>
</dbReference>
<name>A0A0R2CPV1_9LACO</name>
<proteinExistence type="inferred from homology"/>
<dbReference type="SUPFAM" id="SSF57783">
    <property type="entry name" value="Zinc beta-ribbon"/>
    <property type="match status" value="1"/>
</dbReference>
<keyword evidence="17" id="KW-1185">Reference proteome</keyword>
<keyword evidence="10 12" id="KW-0238">DNA-binding</keyword>
<evidence type="ECO:0000256" key="9">
    <source>
        <dbReference type="ARBA" id="ARBA00022842"/>
    </source>
</evidence>
<dbReference type="GO" id="GO:0000428">
    <property type="term" value="C:DNA-directed RNA polymerase complex"/>
    <property type="evidence" value="ECO:0007669"/>
    <property type="project" value="UniProtKB-KW"/>
</dbReference>
<dbReference type="InterPro" id="IPR034151">
    <property type="entry name" value="TOPRIM_DnaG_bac"/>
</dbReference>
<evidence type="ECO:0000256" key="4">
    <source>
        <dbReference type="ARBA" id="ARBA00022695"/>
    </source>
</evidence>
<dbReference type="GO" id="GO:0006269">
    <property type="term" value="P:DNA replication, synthesis of primer"/>
    <property type="evidence" value="ECO:0007669"/>
    <property type="project" value="UniProtKB-UniRule"/>
</dbReference>
<dbReference type="Pfam" id="PF13155">
    <property type="entry name" value="Toprim_2"/>
    <property type="match status" value="1"/>
</dbReference>
<dbReference type="CDD" id="cd03364">
    <property type="entry name" value="TOPRIM_DnaG_primases"/>
    <property type="match status" value="1"/>
</dbReference>
<dbReference type="InterPro" id="IPR006295">
    <property type="entry name" value="DNA_primase_DnaG"/>
</dbReference>
<dbReference type="Gene3D" id="3.90.980.10">
    <property type="entry name" value="DNA primase, catalytic core, N-terminal domain"/>
    <property type="match status" value="1"/>
</dbReference>
<evidence type="ECO:0000256" key="11">
    <source>
        <dbReference type="ARBA" id="ARBA00023163"/>
    </source>
</evidence>
<keyword evidence="5 12" id="KW-0235">DNA replication</keyword>
<gene>
    <name evidence="12" type="primary">dnaG</name>
    <name evidence="16" type="ORF">FC56_GL000507</name>
</gene>
<dbReference type="NCBIfam" id="TIGR01391">
    <property type="entry name" value="dnaG"/>
    <property type="match status" value="1"/>
</dbReference>
<dbReference type="SMART" id="SM00493">
    <property type="entry name" value="TOPRIM"/>
    <property type="match status" value="1"/>
</dbReference>
<keyword evidence="1 12" id="KW-0240">DNA-directed RNA polymerase</keyword>
<dbReference type="InterPro" id="IPR006171">
    <property type="entry name" value="TOPRIM_dom"/>
</dbReference>
<dbReference type="Gene3D" id="3.40.1360.10">
    <property type="match status" value="1"/>
</dbReference>
<evidence type="ECO:0000256" key="8">
    <source>
        <dbReference type="ARBA" id="ARBA00022833"/>
    </source>
</evidence>
<keyword evidence="2 12" id="KW-0639">Primosome</keyword>
<evidence type="ECO:0000313" key="17">
    <source>
        <dbReference type="Proteomes" id="UP000051256"/>
    </source>
</evidence>
<dbReference type="Pfam" id="PF10410">
    <property type="entry name" value="DnaB_bind"/>
    <property type="match status" value="1"/>
</dbReference>
<dbReference type="PANTHER" id="PTHR30313:SF2">
    <property type="entry name" value="DNA PRIMASE"/>
    <property type="match status" value="1"/>
</dbReference>
<keyword evidence="7 12" id="KW-0863">Zinc-finger</keyword>
<accession>A0A0R2CPV1</accession>
<dbReference type="GO" id="GO:0005737">
    <property type="term" value="C:cytoplasm"/>
    <property type="evidence" value="ECO:0007669"/>
    <property type="project" value="TreeGrafter"/>
</dbReference>
<dbReference type="InterPro" id="IPR037068">
    <property type="entry name" value="DNA_primase_core_N_sf"/>
</dbReference>
<dbReference type="Pfam" id="PF08275">
    <property type="entry name" value="DNAG_N"/>
    <property type="match status" value="1"/>
</dbReference>
<organism evidence="16 17">
    <name type="scientific">Lentilactobacillus senioris DSM 24302 = JCM 17472</name>
    <dbReference type="NCBI Taxonomy" id="1423802"/>
    <lineage>
        <taxon>Bacteria</taxon>
        <taxon>Bacillati</taxon>
        <taxon>Bacillota</taxon>
        <taxon>Bacilli</taxon>
        <taxon>Lactobacillales</taxon>
        <taxon>Lactobacillaceae</taxon>
        <taxon>Lentilactobacillus</taxon>
    </lineage>
</organism>
<dbReference type="PROSITE" id="PS50880">
    <property type="entry name" value="TOPRIM"/>
    <property type="match status" value="1"/>
</dbReference>
<dbReference type="RefSeq" id="WP_056978297.1">
    <property type="nucleotide sequence ID" value="NZ_AYZR01000008.1"/>
</dbReference>
<evidence type="ECO:0000256" key="10">
    <source>
        <dbReference type="ARBA" id="ARBA00023125"/>
    </source>
</evidence>
<dbReference type="InterPro" id="IPR002694">
    <property type="entry name" value="Znf_CHC2"/>
</dbReference>
<evidence type="ECO:0000256" key="6">
    <source>
        <dbReference type="ARBA" id="ARBA00022723"/>
    </source>
</evidence>